<dbReference type="Pfam" id="PF12294">
    <property type="entry name" value="DUF3626"/>
    <property type="match status" value="1"/>
</dbReference>
<accession>A0A9N8D5S1</accession>
<organism evidence="2 3">
    <name type="scientific">Seminavis robusta</name>
    <dbReference type="NCBI Taxonomy" id="568900"/>
    <lineage>
        <taxon>Eukaryota</taxon>
        <taxon>Sar</taxon>
        <taxon>Stramenopiles</taxon>
        <taxon>Ochrophyta</taxon>
        <taxon>Bacillariophyta</taxon>
        <taxon>Bacillariophyceae</taxon>
        <taxon>Bacillariophycidae</taxon>
        <taxon>Naviculales</taxon>
        <taxon>Naviculaceae</taxon>
        <taxon>Seminavis</taxon>
    </lineage>
</organism>
<comment type="caution">
    <text evidence="2">The sequence shown here is derived from an EMBL/GenBank/DDBJ whole genome shotgun (WGS) entry which is preliminary data.</text>
</comment>
<dbReference type="AlphaFoldDB" id="A0A9N8D5S1"/>
<dbReference type="Proteomes" id="UP001153069">
    <property type="component" value="Unassembled WGS sequence"/>
</dbReference>
<sequence length="552" mass="60205">MTRRTEKLKRNLHRSKVWGSLSQQQKTALNRVEVRAKERHDQALPKLEKRVVSLGFTTEDLYKCLEYIRDEAPLIINLSVDTLSKLLNDTHYRNSFEIRATGANRTVPYSSYERSREWWEEVIFDDGYYDAPASERPKYGCLNITGAVTGVASAKAYGRLHLILKQDLRNRSTLFDCDTGNYLYKHGEKDAVLATTEYYAHVMNWFNDNDLIATLRRSVLSNKSNYKEIQIHGPVELARDVEALSIPYWEFSASATLLGLVRRFQQKTGCRIIWQYDVIGLSKATEISEPGSLPSAAPPVSKEKPEPKKDSAAASDPVSACASTKALLPKTPDSKKHTPVPRTAPSKSGASGESSTESSAKISEASKDPPGKVASTGPATYVSAKAPLTEDSDLKKTERRAKRDKLPKKDLPAAAGAAATDETPVAPKITSLTKNPDQKKGEGISKAAEAATPKESSTMEKAASDDTAGASTTLPTEACEHKKGIPEVPEVKASTSNKKECKSFNQKKESDGTAAAESTKTALAARDASQEAANIPAMAELDTSSWATCSVM</sequence>
<feature type="compositionally biased region" description="Basic residues" evidence="1">
    <location>
        <begin position="397"/>
        <end position="406"/>
    </location>
</feature>
<keyword evidence="3" id="KW-1185">Reference proteome</keyword>
<name>A0A9N8D5S1_9STRA</name>
<feature type="region of interest" description="Disordered" evidence="1">
    <location>
        <begin position="287"/>
        <end position="531"/>
    </location>
</feature>
<feature type="compositionally biased region" description="Basic and acidic residues" evidence="1">
    <location>
        <begin position="301"/>
        <end position="311"/>
    </location>
</feature>
<gene>
    <name evidence="2" type="ORF">SEMRO_11_G008870.1</name>
</gene>
<proteinExistence type="predicted"/>
<feature type="compositionally biased region" description="Low complexity" evidence="1">
    <location>
        <begin position="346"/>
        <end position="363"/>
    </location>
</feature>
<protein>
    <submittedName>
        <fullName evidence="2">Uncharacterized protein</fullName>
    </submittedName>
</protein>
<evidence type="ECO:0000313" key="3">
    <source>
        <dbReference type="Proteomes" id="UP001153069"/>
    </source>
</evidence>
<feature type="compositionally biased region" description="Basic and acidic residues" evidence="1">
    <location>
        <begin position="497"/>
        <end position="511"/>
    </location>
</feature>
<dbReference type="OrthoDB" id="5982664at2759"/>
<dbReference type="EMBL" id="CAICTM010000011">
    <property type="protein sequence ID" value="CAB9496927.1"/>
    <property type="molecule type" value="Genomic_DNA"/>
</dbReference>
<feature type="compositionally biased region" description="Low complexity" evidence="1">
    <location>
        <begin position="513"/>
        <end position="525"/>
    </location>
</feature>
<evidence type="ECO:0000256" key="1">
    <source>
        <dbReference type="SAM" id="MobiDB-lite"/>
    </source>
</evidence>
<dbReference type="InterPro" id="IPR022074">
    <property type="entry name" value="DUF3626"/>
</dbReference>
<reference evidence="2" key="1">
    <citation type="submission" date="2020-06" db="EMBL/GenBank/DDBJ databases">
        <authorList>
            <consortium name="Plant Systems Biology data submission"/>
        </authorList>
    </citation>
    <scope>NUCLEOTIDE SEQUENCE</scope>
    <source>
        <strain evidence="2">D6</strain>
    </source>
</reference>
<evidence type="ECO:0000313" key="2">
    <source>
        <dbReference type="EMBL" id="CAB9496927.1"/>
    </source>
</evidence>